<protein>
    <submittedName>
        <fullName evidence="1">Uncharacterized protein</fullName>
    </submittedName>
</protein>
<dbReference type="RefSeq" id="XP_015702528.1">
    <property type="nucleotide sequence ID" value="XM_015847837.1"/>
</dbReference>
<dbReference type="EMBL" id="KN294013">
    <property type="protein sequence ID" value="KGQ00962.1"/>
    <property type="molecule type" value="Genomic_DNA"/>
</dbReference>
<proteinExistence type="predicted"/>
<keyword evidence="2" id="KW-1185">Reference proteome</keyword>
<reference evidence="1 2" key="1">
    <citation type="journal article" date="2011" name="PLoS Genet.">
        <title>Comparative genomic analysis of human fungal pathogens causing paracoccidioidomycosis.</title>
        <authorList>
            <person name="Desjardins C.A."/>
            <person name="Champion M.D."/>
            <person name="Holder J.W."/>
            <person name="Muszewska A."/>
            <person name="Goldberg J."/>
            <person name="Bailao A.M."/>
            <person name="Brigido M.M."/>
            <person name="Ferreira M.E."/>
            <person name="Garcia A.M."/>
            <person name="Grynberg M."/>
            <person name="Gujja S."/>
            <person name="Heiman D.I."/>
            <person name="Henn M.R."/>
            <person name="Kodira C.D."/>
            <person name="Leon-Narvaez H."/>
            <person name="Longo L.V."/>
            <person name="Ma L.J."/>
            <person name="Malavazi I."/>
            <person name="Matsuo A.L."/>
            <person name="Morais F.V."/>
            <person name="Pereira M."/>
            <person name="Rodriguez-Brito S."/>
            <person name="Sakthikumar S."/>
            <person name="Salem-Izacc S.M."/>
            <person name="Sykes S.M."/>
            <person name="Teixeira M.M."/>
            <person name="Vallejo M.C."/>
            <person name="Walter M.E."/>
            <person name="Yandava C."/>
            <person name="Young S."/>
            <person name="Zeng Q."/>
            <person name="Zucker J."/>
            <person name="Felipe M.S."/>
            <person name="Goldman G.H."/>
            <person name="Haas B.J."/>
            <person name="McEwen J.G."/>
            <person name="Nino-Vega G."/>
            <person name="Puccia R."/>
            <person name="San-Blas G."/>
            <person name="Soares C.M."/>
            <person name="Birren B.W."/>
            <person name="Cuomo C.A."/>
        </authorList>
    </citation>
    <scope>NUCLEOTIDE SEQUENCE [LARGE SCALE GENOMIC DNA]</scope>
    <source>
        <strain evidence="2">ATCC MYA-826 / Pb01</strain>
    </source>
</reference>
<dbReference type="KEGG" id="pbl:PAAG_12334"/>
<dbReference type="HOGENOM" id="CLU_2758467_0_0_1"/>
<organism evidence="1 2">
    <name type="scientific">Paracoccidioides lutzii (strain ATCC MYA-826 / Pb01)</name>
    <name type="common">Paracoccidioides brasiliensis</name>
    <dbReference type="NCBI Taxonomy" id="502779"/>
    <lineage>
        <taxon>Eukaryota</taxon>
        <taxon>Fungi</taxon>
        <taxon>Dikarya</taxon>
        <taxon>Ascomycota</taxon>
        <taxon>Pezizomycotina</taxon>
        <taxon>Eurotiomycetes</taxon>
        <taxon>Eurotiomycetidae</taxon>
        <taxon>Onygenales</taxon>
        <taxon>Ajellomycetaceae</taxon>
        <taxon>Paracoccidioides</taxon>
    </lineage>
</organism>
<name>A0A0A2V3K3_PARBA</name>
<evidence type="ECO:0000313" key="1">
    <source>
        <dbReference type="EMBL" id="KGQ00962.1"/>
    </source>
</evidence>
<sequence>MTGWMEAALGRLGIQLWTQEGSFNAHSSRGGLGFIETETLDEFKRTWNFLSEKLSTLDYEKELAPNLRPF</sequence>
<dbReference type="AlphaFoldDB" id="A0A0A2V3K3"/>
<accession>A0A0A2V3K3</accession>
<dbReference type="VEuPathDB" id="FungiDB:PAAG_12334"/>
<evidence type="ECO:0000313" key="2">
    <source>
        <dbReference type="Proteomes" id="UP000002059"/>
    </source>
</evidence>
<gene>
    <name evidence="1" type="ORF">PAAG_12334</name>
</gene>
<dbReference type="Proteomes" id="UP000002059">
    <property type="component" value="Partially assembled WGS sequence"/>
</dbReference>
<dbReference type="GeneID" id="26971029"/>